<accession>A7F966</accession>
<dbReference type="AlphaFoldDB" id="A7F966"/>
<organism evidence="1 2">
    <name type="scientific">Sclerotinia sclerotiorum (strain ATCC 18683 / 1980 / Ss-1)</name>
    <name type="common">White mold</name>
    <name type="synonym">Whetzelinia sclerotiorum</name>
    <dbReference type="NCBI Taxonomy" id="665079"/>
    <lineage>
        <taxon>Eukaryota</taxon>
        <taxon>Fungi</taxon>
        <taxon>Dikarya</taxon>
        <taxon>Ascomycota</taxon>
        <taxon>Pezizomycotina</taxon>
        <taxon>Leotiomycetes</taxon>
        <taxon>Helotiales</taxon>
        <taxon>Sclerotiniaceae</taxon>
        <taxon>Sclerotinia</taxon>
    </lineage>
</organism>
<keyword evidence="2" id="KW-1185">Reference proteome</keyword>
<gene>
    <name evidence="1" type="ORF">SS1G_14147</name>
</gene>
<dbReference type="RefSeq" id="XP_001584864.1">
    <property type="nucleotide sequence ID" value="XM_001584814.1"/>
</dbReference>
<dbReference type="KEGG" id="ssl:SS1G_14147"/>
<evidence type="ECO:0000313" key="1">
    <source>
        <dbReference type="EMBL" id="EDO00277.1"/>
    </source>
</evidence>
<dbReference type="EMBL" id="CH476650">
    <property type="protein sequence ID" value="EDO00277.1"/>
    <property type="molecule type" value="Genomic_DNA"/>
</dbReference>
<protein>
    <submittedName>
        <fullName evidence="1">Uncharacterized protein</fullName>
    </submittedName>
</protein>
<dbReference type="Proteomes" id="UP000001312">
    <property type="component" value="Unassembled WGS sequence"/>
</dbReference>
<sequence length="65" mass="7533">MPTTAQGRNSYKWARTSSKLLQKSGRAIFALLGKLRGLKDQIQQIRHLRDKTFIWLSCQDLPEEC</sequence>
<evidence type="ECO:0000313" key="2">
    <source>
        <dbReference type="Proteomes" id="UP000001312"/>
    </source>
</evidence>
<reference evidence="2" key="1">
    <citation type="journal article" date="2011" name="PLoS Genet.">
        <title>Genomic analysis of the necrotrophic fungal pathogens Sclerotinia sclerotiorum and Botrytis cinerea.</title>
        <authorList>
            <person name="Amselem J."/>
            <person name="Cuomo C.A."/>
            <person name="van Kan J.A."/>
            <person name="Viaud M."/>
            <person name="Benito E.P."/>
            <person name="Couloux A."/>
            <person name="Coutinho P.M."/>
            <person name="de Vries R.P."/>
            <person name="Dyer P.S."/>
            <person name="Fillinger S."/>
            <person name="Fournier E."/>
            <person name="Gout L."/>
            <person name="Hahn M."/>
            <person name="Kohn L."/>
            <person name="Lapalu N."/>
            <person name="Plummer K.M."/>
            <person name="Pradier J.M."/>
            <person name="Quevillon E."/>
            <person name="Sharon A."/>
            <person name="Simon A."/>
            <person name="ten Have A."/>
            <person name="Tudzynski B."/>
            <person name="Tudzynski P."/>
            <person name="Wincker P."/>
            <person name="Andrew M."/>
            <person name="Anthouard V."/>
            <person name="Beever R.E."/>
            <person name="Beffa R."/>
            <person name="Benoit I."/>
            <person name="Bouzid O."/>
            <person name="Brault B."/>
            <person name="Chen Z."/>
            <person name="Choquer M."/>
            <person name="Collemare J."/>
            <person name="Cotton P."/>
            <person name="Danchin E.G."/>
            <person name="Da Silva C."/>
            <person name="Gautier A."/>
            <person name="Giraud C."/>
            <person name="Giraud T."/>
            <person name="Gonzalez C."/>
            <person name="Grossetete S."/>
            <person name="Guldener U."/>
            <person name="Henrissat B."/>
            <person name="Howlett B.J."/>
            <person name="Kodira C."/>
            <person name="Kretschmer M."/>
            <person name="Lappartient A."/>
            <person name="Leroch M."/>
            <person name="Levis C."/>
            <person name="Mauceli E."/>
            <person name="Neuveglise C."/>
            <person name="Oeser B."/>
            <person name="Pearson M."/>
            <person name="Poulain J."/>
            <person name="Poussereau N."/>
            <person name="Quesneville H."/>
            <person name="Rascle C."/>
            <person name="Schumacher J."/>
            <person name="Segurens B."/>
            <person name="Sexton A."/>
            <person name="Silva E."/>
            <person name="Sirven C."/>
            <person name="Soanes D.M."/>
            <person name="Talbot N.J."/>
            <person name="Templeton M."/>
            <person name="Yandava C."/>
            <person name="Yarden O."/>
            <person name="Zeng Q."/>
            <person name="Rollins J.A."/>
            <person name="Lebrun M.H."/>
            <person name="Dickman M."/>
        </authorList>
    </citation>
    <scope>NUCLEOTIDE SEQUENCE [LARGE SCALE GENOMIC DNA]</scope>
    <source>
        <strain evidence="2">ATCC 18683 / 1980 / Ss-1</strain>
    </source>
</reference>
<dbReference type="InParanoid" id="A7F966"/>
<dbReference type="GeneID" id="5480963"/>
<name>A7F966_SCLS1</name>
<proteinExistence type="predicted"/>